<keyword evidence="1" id="KW-0175">Coiled coil</keyword>
<reference evidence="3" key="1">
    <citation type="submission" date="2021-02" db="EMBL/GenBank/DDBJ databases">
        <authorList>
            <person name="Dougan E. K."/>
            <person name="Rhodes N."/>
            <person name="Thang M."/>
            <person name="Chan C."/>
        </authorList>
    </citation>
    <scope>NUCLEOTIDE SEQUENCE</scope>
</reference>
<dbReference type="AlphaFoldDB" id="A0A813JZB1"/>
<organism evidence="3 4">
    <name type="scientific">Polarella glacialis</name>
    <name type="common">Dinoflagellate</name>
    <dbReference type="NCBI Taxonomy" id="89957"/>
    <lineage>
        <taxon>Eukaryota</taxon>
        <taxon>Sar</taxon>
        <taxon>Alveolata</taxon>
        <taxon>Dinophyceae</taxon>
        <taxon>Suessiales</taxon>
        <taxon>Suessiaceae</taxon>
        <taxon>Polarella</taxon>
    </lineage>
</organism>
<gene>
    <name evidence="3" type="ORF">PGLA2088_LOCUS28112</name>
</gene>
<evidence type="ECO:0000256" key="2">
    <source>
        <dbReference type="SAM" id="MobiDB-lite"/>
    </source>
</evidence>
<evidence type="ECO:0000256" key="1">
    <source>
        <dbReference type="SAM" id="Coils"/>
    </source>
</evidence>
<evidence type="ECO:0000313" key="4">
    <source>
        <dbReference type="Proteomes" id="UP000626109"/>
    </source>
</evidence>
<comment type="caution">
    <text evidence="3">The sequence shown here is derived from an EMBL/GenBank/DDBJ whole genome shotgun (WGS) entry which is preliminary data.</text>
</comment>
<evidence type="ECO:0000313" key="3">
    <source>
        <dbReference type="EMBL" id="CAE8692923.1"/>
    </source>
</evidence>
<feature type="non-terminal residue" evidence="3">
    <location>
        <position position="252"/>
    </location>
</feature>
<dbReference type="EMBL" id="CAJNNW010027738">
    <property type="protein sequence ID" value="CAE8692923.1"/>
    <property type="molecule type" value="Genomic_DNA"/>
</dbReference>
<accession>A0A813JZB1</accession>
<feature type="region of interest" description="Disordered" evidence="2">
    <location>
        <begin position="224"/>
        <end position="252"/>
    </location>
</feature>
<dbReference type="Proteomes" id="UP000626109">
    <property type="component" value="Unassembled WGS sequence"/>
</dbReference>
<protein>
    <submittedName>
        <fullName evidence="3">Uncharacterized protein</fullName>
    </submittedName>
</protein>
<proteinExistence type="predicted"/>
<feature type="compositionally biased region" description="Gly residues" evidence="2">
    <location>
        <begin position="224"/>
        <end position="233"/>
    </location>
</feature>
<feature type="coiled-coil region" evidence="1">
    <location>
        <begin position="2"/>
        <end position="78"/>
    </location>
</feature>
<sequence length="252" mass="25628">ELERRAAEKKRLLEELEVQRRRRESLTAEQRNDEAAALEIERQHAELAEEHRKLRAEVARQEAELEQLREEAKARNGAGRDWARDGPEKALALLALFVDAQAATKEEAAAAAARTSSQEEAAPFPQFQGLSDLAPPTAVGLGAPQGFQLGADSDPVDAAWGLGAAPFAPPVFGKVKPGVLGGFGGGALGAGGLGAGGLGAGGLGGDALGGGLAGGGGLGGDALGGGGLGGGAAGERQMQSAMQDLFKPKRKK</sequence>
<name>A0A813JZB1_POLGL</name>